<proteinExistence type="predicted"/>
<comment type="caution">
    <text evidence="2">The sequence shown here is derived from an EMBL/GenBank/DDBJ whole genome shotgun (WGS) entry which is preliminary data.</text>
</comment>
<feature type="region of interest" description="Disordered" evidence="1">
    <location>
        <begin position="139"/>
        <end position="183"/>
    </location>
</feature>
<evidence type="ECO:0000313" key="2">
    <source>
        <dbReference type="EMBL" id="GIL90803.1"/>
    </source>
</evidence>
<sequence>SELAVAATAGGTGSTAVTSAAGAIATSGAPTAPTGTAGATVAPIGTAGATAATGAAGATDATGAAGATDAAGAACMSAGTAQAGFTTGGFPKAVAAMCVNGIDVSNEVMAATVPTAVVSMNSERSWSSAVDRNADVLETPVPLGTSGEAGGARSCSDGGSTDADGNGKEIPGGKSDGRDDDASANGDCCGSQHVVGNITCGCILGSAAAPVTQGVAEICVVITLAAAAGATTRCGAVAIPAANAGDASAGCGTISFAATGAAAAAVAGLIVAAPDRGMGTGTGTG</sequence>
<name>A0A8J4FZR1_9CHLO</name>
<dbReference type="Proteomes" id="UP000747110">
    <property type="component" value="Unassembled WGS sequence"/>
</dbReference>
<accession>A0A8J4FZR1</accession>
<organism evidence="2 3">
    <name type="scientific">Volvox reticuliferus</name>
    <dbReference type="NCBI Taxonomy" id="1737510"/>
    <lineage>
        <taxon>Eukaryota</taxon>
        <taxon>Viridiplantae</taxon>
        <taxon>Chlorophyta</taxon>
        <taxon>core chlorophytes</taxon>
        <taxon>Chlorophyceae</taxon>
        <taxon>CS clade</taxon>
        <taxon>Chlamydomonadales</taxon>
        <taxon>Volvocaceae</taxon>
        <taxon>Volvox</taxon>
    </lineage>
</organism>
<reference evidence="2" key="1">
    <citation type="journal article" date="2021" name="Proc. Natl. Acad. Sci. U.S.A.">
        <title>Three genomes in the algal genus Volvox reveal the fate of a haploid sex-determining region after a transition to homothallism.</title>
        <authorList>
            <person name="Yamamoto K."/>
            <person name="Hamaji T."/>
            <person name="Kawai-Toyooka H."/>
            <person name="Matsuzaki R."/>
            <person name="Takahashi F."/>
            <person name="Nishimura Y."/>
            <person name="Kawachi M."/>
            <person name="Noguchi H."/>
            <person name="Minakuchi Y."/>
            <person name="Umen J.G."/>
            <person name="Toyoda A."/>
            <person name="Nozaki H."/>
        </authorList>
    </citation>
    <scope>NUCLEOTIDE SEQUENCE</scope>
    <source>
        <strain evidence="2">NIES-3786</strain>
    </source>
</reference>
<evidence type="ECO:0000313" key="3">
    <source>
        <dbReference type="Proteomes" id="UP000747110"/>
    </source>
</evidence>
<protein>
    <submittedName>
        <fullName evidence="2">Uncharacterized protein</fullName>
    </submittedName>
</protein>
<feature type="non-terminal residue" evidence="2">
    <location>
        <position position="1"/>
    </location>
</feature>
<evidence type="ECO:0000256" key="1">
    <source>
        <dbReference type="SAM" id="MobiDB-lite"/>
    </source>
</evidence>
<keyword evidence="3" id="KW-1185">Reference proteome</keyword>
<dbReference type="EMBL" id="BNCP01000060">
    <property type="protein sequence ID" value="GIL90803.1"/>
    <property type="molecule type" value="Genomic_DNA"/>
</dbReference>
<gene>
    <name evidence="2" type="ORF">Vretifemale_18530</name>
</gene>
<dbReference type="AlphaFoldDB" id="A0A8J4FZR1"/>